<name>A0A6A5SFF0_9PLEO</name>
<feature type="signal peptide" evidence="2">
    <location>
        <begin position="1"/>
        <end position="23"/>
    </location>
</feature>
<evidence type="ECO:0000256" key="1">
    <source>
        <dbReference type="SAM" id="MobiDB-lite"/>
    </source>
</evidence>
<proteinExistence type="predicted"/>
<evidence type="ECO:0000313" key="4">
    <source>
        <dbReference type="Proteomes" id="UP000800038"/>
    </source>
</evidence>
<feature type="compositionally biased region" description="Polar residues" evidence="1">
    <location>
        <begin position="174"/>
        <end position="183"/>
    </location>
</feature>
<evidence type="ECO:0000256" key="2">
    <source>
        <dbReference type="SAM" id="SignalP"/>
    </source>
</evidence>
<dbReference type="EMBL" id="ML976082">
    <property type="protein sequence ID" value="KAF1939375.1"/>
    <property type="molecule type" value="Genomic_DNA"/>
</dbReference>
<feature type="region of interest" description="Disordered" evidence="1">
    <location>
        <begin position="161"/>
        <end position="183"/>
    </location>
</feature>
<reference evidence="3" key="1">
    <citation type="journal article" date="2020" name="Stud. Mycol.">
        <title>101 Dothideomycetes genomes: a test case for predicting lifestyles and emergence of pathogens.</title>
        <authorList>
            <person name="Haridas S."/>
            <person name="Albert R."/>
            <person name="Binder M."/>
            <person name="Bloem J."/>
            <person name="Labutti K."/>
            <person name="Salamov A."/>
            <person name="Andreopoulos B."/>
            <person name="Baker S."/>
            <person name="Barry K."/>
            <person name="Bills G."/>
            <person name="Bluhm B."/>
            <person name="Cannon C."/>
            <person name="Castanera R."/>
            <person name="Culley D."/>
            <person name="Daum C."/>
            <person name="Ezra D."/>
            <person name="Gonzalez J."/>
            <person name="Henrissat B."/>
            <person name="Kuo A."/>
            <person name="Liang C."/>
            <person name="Lipzen A."/>
            <person name="Lutzoni F."/>
            <person name="Magnuson J."/>
            <person name="Mondo S."/>
            <person name="Nolan M."/>
            <person name="Ohm R."/>
            <person name="Pangilinan J."/>
            <person name="Park H.-J."/>
            <person name="Ramirez L."/>
            <person name="Alfaro M."/>
            <person name="Sun H."/>
            <person name="Tritt A."/>
            <person name="Yoshinaga Y."/>
            <person name="Zwiers L.-H."/>
            <person name="Turgeon B."/>
            <person name="Goodwin S."/>
            <person name="Spatafora J."/>
            <person name="Crous P."/>
            <person name="Grigoriev I."/>
        </authorList>
    </citation>
    <scope>NUCLEOTIDE SEQUENCE</scope>
    <source>
        <strain evidence="3">CBS 161.51</strain>
    </source>
</reference>
<evidence type="ECO:0000313" key="3">
    <source>
        <dbReference type="EMBL" id="KAF1939375.1"/>
    </source>
</evidence>
<evidence type="ECO:0008006" key="5">
    <source>
        <dbReference type="Google" id="ProtNLM"/>
    </source>
</evidence>
<organism evidence="3 4">
    <name type="scientific">Clathrospora elynae</name>
    <dbReference type="NCBI Taxonomy" id="706981"/>
    <lineage>
        <taxon>Eukaryota</taxon>
        <taxon>Fungi</taxon>
        <taxon>Dikarya</taxon>
        <taxon>Ascomycota</taxon>
        <taxon>Pezizomycotina</taxon>
        <taxon>Dothideomycetes</taxon>
        <taxon>Pleosporomycetidae</taxon>
        <taxon>Pleosporales</taxon>
        <taxon>Diademaceae</taxon>
        <taxon>Clathrospora</taxon>
    </lineage>
</organism>
<dbReference type="Proteomes" id="UP000800038">
    <property type="component" value="Unassembled WGS sequence"/>
</dbReference>
<protein>
    <recommendedName>
        <fullName evidence="5">Secreted protein</fullName>
    </recommendedName>
</protein>
<gene>
    <name evidence="3" type="ORF">EJ02DRAFT_257264</name>
</gene>
<sequence length="183" mass="20433">MLLSTCLESLILISHLLNAHLDADPKNGTTPTIIAYRRLSPTSTKYHRSVTQAVVAVLPRFAVTFHRLYQQVHRHSDHKPSAFDSAFGIKCVNQKVCHIATPPVPPTQTRNCSHANSAHMNLPCYERSRLRVLRLGKYIAFVSFHFLVVWKVPMPMWESSTRGAHERTAPPPVGTTSLGKGMG</sequence>
<feature type="chain" id="PRO_5025385695" description="Secreted protein" evidence="2">
    <location>
        <begin position="24"/>
        <end position="183"/>
    </location>
</feature>
<dbReference type="AlphaFoldDB" id="A0A6A5SFF0"/>
<accession>A0A6A5SFF0</accession>
<keyword evidence="4" id="KW-1185">Reference proteome</keyword>
<keyword evidence="2" id="KW-0732">Signal</keyword>